<sequence length="158" mass="16940">HSDCVHLLAGHIPESNAIAIDMSAAFGLSKSAGTYGVLGGIFAFIHGNHADAIDATGFFSYYWVDDHNNAAPDGEAHFSNVDISLRYAMTTVMDPDAVNEETLTQWITQPNVLELIFDTAVSTLVMLASKIEKDQRIVVVVSDIVTCGNSPTGESPLK</sequence>
<dbReference type="Proteomes" id="UP000198211">
    <property type="component" value="Unassembled WGS sequence"/>
</dbReference>
<dbReference type="OrthoDB" id="128735at2759"/>
<comment type="caution">
    <text evidence="1">The sequence shown here is derived from an EMBL/GenBank/DDBJ whole genome shotgun (WGS) entry which is preliminary data.</text>
</comment>
<dbReference type="EMBL" id="NBNE01010656">
    <property type="protein sequence ID" value="OWY97275.1"/>
    <property type="molecule type" value="Genomic_DNA"/>
</dbReference>
<organism evidence="1 2">
    <name type="scientific">Phytophthora megakarya</name>
    <dbReference type="NCBI Taxonomy" id="4795"/>
    <lineage>
        <taxon>Eukaryota</taxon>
        <taxon>Sar</taxon>
        <taxon>Stramenopiles</taxon>
        <taxon>Oomycota</taxon>
        <taxon>Peronosporomycetes</taxon>
        <taxon>Peronosporales</taxon>
        <taxon>Peronosporaceae</taxon>
        <taxon>Phytophthora</taxon>
    </lineage>
</organism>
<protein>
    <submittedName>
        <fullName evidence="1">Uncharacterized protein</fullName>
    </submittedName>
</protein>
<proteinExistence type="predicted"/>
<reference evidence="2" key="1">
    <citation type="submission" date="2017-03" db="EMBL/GenBank/DDBJ databases">
        <title>Phytopthora megakarya and P. palmivora, two closely related causual agents of cacao black pod achieved similar genome size and gene model numbers by different mechanisms.</title>
        <authorList>
            <person name="Ali S."/>
            <person name="Shao J."/>
            <person name="Larry D.J."/>
            <person name="Kronmiller B."/>
            <person name="Shen D."/>
            <person name="Strem M.D."/>
            <person name="Melnick R.L."/>
            <person name="Guiltinan M.J."/>
            <person name="Tyler B.M."/>
            <person name="Meinhardt L.W."/>
            <person name="Bailey B.A."/>
        </authorList>
    </citation>
    <scope>NUCLEOTIDE SEQUENCE [LARGE SCALE GENOMIC DNA]</scope>
    <source>
        <strain evidence="2">zdho120</strain>
    </source>
</reference>
<accession>A0A225UV43</accession>
<dbReference type="AlphaFoldDB" id="A0A225UV43"/>
<gene>
    <name evidence="1" type="ORF">PHMEG_00032245</name>
</gene>
<feature type="non-terminal residue" evidence="1">
    <location>
        <position position="1"/>
    </location>
</feature>
<name>A0A225UV43_9STRA</name>
<keyword evidence="2" id="KW-1185">Reference proteome</keyword>
<evidence type="ECO:0000313" key="2">
    <source>
        <dbReference type="Proteomes" id="UP000198211"/>
    </source>
</evidence>
<evidence type="ECO:0000313" key="1">
    <source>
        <dbReference type="EMBL" id="OWY97275.1"/>
    </source>
</evidence>